<dbReference type="AlphaFoldDB" id="A0A136A3T0"/>
<reference evidence="2" key="1">
    <citation type="submission" date="2016-02" db="EMBL/GenBank/DDBJ databases">
        <authorList>
            <person name="Schultz-Johansen M."/>
            <person name="Glaring M.A."/>
            <person name="Bech P.K."/>
            <person name="Stougaard P."/>
        </authorList>
    </citation>
    <scope>NUCLEOTIDE SEQUENCE [LARGE SCALE GENOMIC DNA]</scope>
    <source>
        <strain evidence="2">S66</strain>
    </source>
</reference>
<evidence type="ECO:0000313" key="1">
    <source>
        <dbReference type="EMBL" id="KXI29879.1"/>
    </source>
</evidence>
<keyword evidence="2" id="KW-1185">Reference proteome</keyword>
<comment type="caution">
    <text evidence="1">The sequence shown here is derived from an EMBL/GenBank/DDBJ whole genome shotgun (WGS) entry which is preliminary data.</text>
</comment>
<dbReference type="Proteomes" id="UP000070299">
    <property type="component" value="Unassembled WGS sequence"/>
</dbReference>
<dbReference type="STRING" id="1799789.AX660_07585"/>
<gene>
    <name evidence="1" type="ORF">AX660_07585</name>
</gene>
<protein>
    <submittedName>
        <fullName evidence="1">Uncharacterized protein</fullName>
    </submittedName>
</protein>
<sequence length="122" mass="13962">MPVKDIAIFKSTLNNRHWMSLLVLLFCSACSQIDAETQAKIDYWDQQANIMTLLGPQKEEVFAWVYAIDPDANYSGTSLIAKLETLSNKDAPDDKRCIILSIKFGERERVVQHRVSLKKRCD</sequence>
<name>A0A136A3T0_9ALTE</name>
<evidence type="ECO:0000313" key="2">
    <source>
        <dbReference type="Proteomes" id="UP000070299"/>
    </source>
</evidence>
<proteinExistence type="predicted"/>
<dbReference type="EMBL" id="LSNE01000003">
    <property type="protein sequence ID" value="KXI29879.1"/>
    <property type="molecule type" value="Genomic_DNA"/>
</dbReference>
<organism evidence="1 2">
    <name type="scientific">Paraglaciecola hydrolytica</name>
    <dbReference type="NCBI Taxonomy" id="1799789"/>
    <lineage>
        <taxon>Bacteria</taxon>
        <taxon>Pseudomonadati</taxon>
        <taxon>Pseudomonadota</taxon>
        <taxon>Gammaproteobacteria</taxon>
        <taxon>Alteromonadales</taxon>
        <taxon>Alteromonadaceae</taxon>
        <taxon>Paraglaciecola</taxon>
    </lineage>
</organism>
<accession>A0A136A3T0</accession>
<dbReference type="RefSeq" id="WP_068373208.1">
    <property type="nucleotide sequence ID" value="NZ_LSNE01000003.1"/>
</dbReference>